<dbReference type="RefSeq" id="XP_043171931.1">
    <property type="nucleotide sequence ID" value="XM_043315996.1"/>
</dbReference>
<gene>
    <name evidence="10" type="ORF">ALTATR162_LOCUS8366</name>
</gene>
<keyword evidence="5 8" id="KW-1133">Transmembrane helix</keyword>
<evidence type="ECO:0000313" key="10">
    <source>
        <dbReference type="EMBL" id="CAG5177763.1"/>
    </source>
</evidence>
<evidence type="ECO:0000256" key="2">
    <source>
        <dbReference type="ARBA" id="ARBA00006978"/>
    </source>
</evidence>
<accession>A0A8J2IG77</accession>
<evidence type="ECO:0000256" key="3">
    <source>
        <dbReference type="ARBA" id="ARBA00022448"/>
    </source>
</evidence>
<feature type="transmembrane region" description="Helical" evidence="8">
    <location>
        <begin position="349"/>
        <end position="368"/>
    </location>
</feature>
<keyword evidence="8" id="KW-0029">Amino-acid transport</keyword>
<feature type="transmembrane region" description="Helical" evidence="8">
    <location>
        <begin position="107"/>
        <end position="126"/>
    </location>
</feature>
<evidence type="ECO:0000256" key="4">
    <source>
        <dbReference type="ARBA" id="ARBA00022692"/>
    </source>
</evidence>
<dbReference type="GO" id="GO:0032974">
    <property type="term" value="P:amino acid transmembrane export from vacuole"/>
    <property type="evidence" value="ECO:0007669"/>
    <property type="project" value="TreeGrafter"/>
</dbReference>
<keyword evidence="8" id="KW-0926">Vacuole</keyword>
<evidence type="ECO:0000256" key="9">
    <source>
        <dbReference type="SAM" id="MobiDB-lite"/>
    </source>
</evidence>
<comment type="subcellular location">
    <subcellularLocation>
        <location evidence="1 8">Vacuole membrane</location>
        <topology evidence="1 8">Multi-pass membrane protein</topology>
    </subcellularLocation>
</comment>
<dbReference type="GeneID" id="67020468"/>
<dbReference type="InterPro" id="IPR050495">
    <property type="entry name" value="ATG22/LtaA_families"/>
</dbReference>
<keyword evidence="4 8" id="KW-0812">Transmembrane</keyword>
<protein>
    <recommendedName>
        <fullName evidence="8">Autophagy-related protein</fullName>
    </recommendedName>
</protein>
<dbReference type="InterPro" id="IPR036259">
    <property type="entry name" value="MFS_trans_sf"/>
</dbReference>
<keyword evidence="11" id="KW-1185">Reference proteome</keyword>
<keyword evidence="6 8" id="KW-0072">Autophagy</keyword>
<reference evidence="10" key="1">
    <citation type="submission" date="2021-05" db="EMBL/GenBank/DDBJ databases">
        <authorList>
            <person name="Stam R."/>
        </authorList>
    </citation>
    <scope>NUCLEOTIDE SEQUENCE</scope>
    <source>
        <strain evidence="10">CS162</strain>
    </source>
</reference>
<evidence type="ECO:0000256" key="7">
    <source>
        <dbReference type="ARBA" id="ARBA00023136"/>
    </source>
</evidence>
<feature type="transmembrane region" description="Helical" evidence="8">
    <location>
        <begin position="224"/>
        <end position="245"/>
    </location>
</feature>
<comment type="similarity">
    <text evidence="2 8">Belongs to the ATG22 family.</text>
</comment>
<comment type="function">
    <text evidence="8">Vacuolar effluxer which mediate the efflux of amino acids resulting from autophagic degradation. The release of autophagic amino acids allows the maintenance of protein synthesis and viability during nitrogen starvation.</text>
</comment>
<sequence>MPFGSLWSRWTKNSALHTYIYAQTLISLPFSVFSTYTTYQLQTVGYVIGTDRDGLPCMADYCLVNWAGTRMDLNSVLLYMQAFSTGLSGLVTLFFAAYSDYWSKKHLLITILFVLYGVITIPVYWLQAYTEYDFKVLTALPILFNIATNILVALLNIYIPHCMRQHVVANTTATSEEVQGATKRTYGFKMAALGAVANSAGALVMYCIVIAIQETTTNVTSPGLLVTTIVGFITIPAAAVCYFGLPKIPAKPKSELRGGVAGPLIEFFGPFKDMYKRRSMTLLLVTYTIYIDTQYAVASVVGQLYYAEVKPGVLEYTLYSLSSTICGVLCSILFLWLRPITPIRLEVWLLIGYGVLALTGVWGCIGFADVNFGYKSRWEFYVQQFLVSLSGIIAITSFRVLFSEMVPPRNEVRWFSLQYIISSATVWVNYVASAPLQNATNNLRYPLVLSTIFGTVAVVLELIRELHPYFKRDRKKWTAHDLTEAEAEALVRSNGSDNGRIPDKGDYPVSSTTVSHVKM</sequence>
<comment type="caution">
    <text evidence="10">The sequence shown here is derived from an EMBL/GenBank/DDBJ whole genome shotgun (WGS) entry which is preliminary data.</text>
</comment>
<proteinExistence type="inferred from homology"/>
<feature type="transmembrane region" description="Helical" evidence="8">
    <location>
        <begin position="76"/>
        <end position="95"/>
    </location>
</feature>
<feature type="transmembrane region" description="Helical" evidence="8">
    <location>
        <begin position="138"/>
        <end position="159"/>
    </location>
</feature>
<evidence type="ECO:0000256" key="8">
    <source>
        <dbReference type="RuleBase" id="RU363073"/>
    </source>
</evidence>
<dbReference type="PANTHER" id="PTHR23519">
    <property type="entry name" value="AUTOPHAGY-RELATED PROTEIN 22"/>
    <property type="match status" value="1"/>
</dbReference>
<feature type="region of interest" description="Disordered" evidence="9">
    <location>
        <begin position="493"/>
        <end position="519"/>
    </location>
</feature>
<dbReference type="InterPro" id="IPR024671">
    <property type="entry name" value="Atg22-like"/>
</dbReference>
<feature type="transmembrane region" description="Helical" evidence="8">
    <location>
        <begin position="318"/>
        <end position="337"/>
    </location>
</feature>
<dbReference type="GO" id="GO:0006914">
    <property type="term" value="P:autophagy"/>
    <property type="evidence" value="ECO:0007669"/>
    <property type="project" value="UniProtKB-KW"/>
</dbReference>
<feature type="transmembrane region" description="Helical" evidence="8">
    <location>
        <begin position="444"/>
        <end position="463"/>
    </location>
</feature>
<feature type="transmembrane region" description="Helical" evidence="8">
    <location>
        <begin position="191"/>
        <end position="212"/>
    </location>
</feature>
<dbReference type="EMBL" id="CAJRGZ010000023">
    <property type="protein sequence ID" value="CAG5177763.1"/>
    <property type="molecule type" value="Genomic_DNA"/>
</dbReference>
<dbReference type="Proteomes" id="UP000676310">
    <property type="component" value="Unassembled WGS sequence"/>
</dbReference>
<dbReference type="PANTHER" id="PTHR23519:SF2">
    <property type="entry name" value="AUTOPHAGY-RELATED PROTEIN 22"/>
    <property type="match status" value="1"/>
</dbReference>
<feature type="compositionally biased region" description="Polar residues" evidence="9">
    <location>
        <begin position="509"/>
        <end position="519"/>
    </location>
</feature>
<organism evidence="10 11">
    <name type="scientific">Alternaria atra</name>
    <dbReference type="NCBI Taxonomy" id="119953"/>
    <lineage>
        <taxon>Eukaryota</taxon>
        <taxon>Fungi</taxon>
        <taxon>Dikarya</taxon>
        <taxon>Ascomycota</taxon>
        <taxon>Pezizomycotina</taxon>
        <taxon>Dothideomycetes</taxon>
        <taxon>Pleosporomycetidae</taxon>
        <taxon>Pleosporales</taxon>
        <taxon>Pleosporineae</taxon>
        <taxon>Pleosporaceae</taxon>
        <taxon>Alternaria</taxon>
        <taxon>Alternaria sect. Ulocladioides</taxon>
    </lineage>
</organism>
<evidence type="ECO:0000256" key="5">
    <source>
        <dbReference type="ARBA" id="ARBA00022989"/>
    </source>
</evidence>
<dbReference type="Gene3D" id="1.20.1250.20">
    <property type="entry name" value="MFS general substrate transporter like domains"/>
    <property type="match status" value="1"/>
</dbReference>
<dbReference type="OrthoDB" id="42657at2759"/>
<name>A0A8J2IG77_9PLEO</name>
<evidence type="ECO:0000256" key="6">
    <source>
        <dbReference type="ARBA" id="ARBA00023006"/>
    </source>
</evidence>
<keyword evidence="7 8" id="KW-0472">Membrane</keyword>
<dbReference type="AlphaFoldDB" id="A0A8J2IG77"/>
<keyword evidence="3 8" id="KW-0813">Transport</keyword>
<feature type="transmembrane region" description="Helical" evidence="8">
    <location>
        <begin position="380"/>
        <end position="402"/>
    </location>
</feature>
<evidence type="ECO:0000313" key="11">
    <source>
        <dbReference type="Proteomes" id="UP000676310"/>
    </source>
</evidence>
<dbReference type="GO" id="GO:0005774">
    <property type="term" value="C:vacuolar membrane"/>
    <property type="evidence" value="ECO:0007669"/>
    <property type="project" value="UniProtKB-SubCell"/>
</dbReference>
<feature type="transmembrane region" description="Helical" evidence="8">
    <location>
        <begin position="282"/>
        <end position="306"/>
    </location>
</feature>
<feature type="transmembrane region" description="Helical" evidence="8">
    <location>
        <begin position="414"/>
        <end position="432"/>
    </location>
</feature>
<evidence type="ECO:0000256" key="1">
    <source>
        <dbReference type="ARBA" id="ARBA00004128"/>
    </source>
</evidence>
<dbReference type="Pfam" id="PF11700">
    <property type="entry name" value="ATG22"/>
    <property type="match status" value="1"/>
</dbReference>
<dbReference type="SUPFAM" id="SSF103473">
    <property type="entry name" value="MFS general substrate transporter"/>
    <property type="match status" value="1"/>
</dbReference>